<dbReference type="EMBL" id="JJMU01000026">
    <property type="protein sequence ID" value="KGE14384.1"/>
    <property type="molecule type" value="Genomic_DNA"/>
</dbReference>
<dbReference type="AlphaFoldDB" id="A0A0B8T7E8"/>
<reference evidence="2 3" key="2">
    <citation type="journal article" date="2015" name="PLoS ONE">
        <title>Whole-Genome Optical Mapping and Finished Genome Sequence of Sphingobacterium deserti sp. nov., a New Species Isolated from the Western Desert of China.</title>
        <authorList>
            <person name="Teng C."/>
            <person name="Zhou Z."/>
            <person name="Molnar I."/>
            <person name="Li X."/>
            <person name="Tang R."/>
            <person name="Chen M."/>
            <person name="Wang L."/>
            <person name="Su S."/>
            <person name="Zhang W."/>
            <person name="Lin M."/>
        </authorList>
    </citation>
    <scope>NUCLEOTIDE SEQUENCE [LARGE SCALE GENOMIC DNA]</scope>
    <source>
        <strain evidence="3">ACCC05744</strain>
    </source>
</reference>
<feature type="signal peptide" evidence="1">
    <location>
        <begin position="1"/>
        <end position="19"/>
    </location>
</feature>
<evidence type="ECO:0000256" key="1">
    <source>
        <dbReference type="SAM" id="SignalP"/>
    </source>
</evidence>
<keyword evidence="3" id="KW-1185">Reference proteome</keyword>
<evidence type="ECO:0000313" key="3">
    <source>
        <dbReference type="Proteomes" id="UP000031802"/>
    </source>
</evidence>
<sequence length="59" mass="6747">MTKIFASSMLVLMVNFAFAQKKQRINIDVVQDIVVDANLDEWSGWVDVADEGLWAYQLL</sequence>
<reference evidence="3" key="1">
    <citation type="submission" date="2014-04" db="EMBL/GenBank/DDBJ databases">
        <title>Whole-Genome optical mapping and complete genome sequence of Sphingobacterium deserti sp. nov., a new spaces isolated from desert in the west of China.</title>
        <authorList>
            <person name="Teng C."/>
            <person name="Zhou Z."/>
            <person name="Li X."/>
            <person name="Chen M."/>
            <person name="Lin M."/>
            <person name="Wang L."/>
            <person name="Su S."/>
            <person name="Zhang C."/>
            <person name="Zhang W."/>
        </authorList>
    </citation>
    <scope>NUCLEOTIDE SEQUENCE [LARGE SCALE GENOMIC DNA]</scope>
    <source>
        <strain evidence="3">ACCC05744</strain>
    </source>
</reference>
<feature type="chain" id="PRO_5002125268" evidence="1">
    <location>
        <begin position="20"/>
        <end position="59"/>
    </location>
</feature>
<organism evidence="2 3">
    <name type="scientific">Sphingobacterium deserti</name>
    <dbReference type="NCBI Taxonomy" id="1229276"/>
    <lineage>
        <taxon>Bacteria</taxon>
        <taxon>Pseudomonadati</taxon>
        <taxon>Bacteroidota</taxon>
        <taxon>Sphingobacteriia</taxon>
        <taxon>Sphingobacteriales</taxon>
        <taxon>Sphingobacteriaceae</taxon>
        <taxon>Sphingobacterium</taxon>
    </lineage>
</organism>
<dbReference type="Proteomes" id="UP000031802">
    <property type="component" value="Unassembled WGS sequence"/>
</dbReference>
<dbReference type="PATRIC" id="fig|1229276.3.peg.1865"/>
<accession>A0A0B8T7E8</accession>
<keyword evidence="1" id="KW-0732">Signal</keyword>
<dbReference type="STRING" id="1229276.DI53_1811"/>
<dbReference type="RefSeq" id="WP_037497831.1">
    <property type="nucleotide sequence ID" value="NZ_JJMU01000026.1"/>
</dbReference>
<proteinExistence type="predicted"/>
<name>A0A0B8T7E8_9SPHI</name>
<gene>
    <name evidence="2" type="ORF">DI53_1811</name>
</gene>
<protein>
    <submittedName>
        <fullName evidence="2">Uncharacterized protein</fullName>
    </submittedName>
</protein>
<evidence type="ECO:0000313" key="2">
    <source>
        <dbReference type="EMBL" id="KGE14384.1"/>
    </source>
</evidence>
<comment type="caution">
    <text evidence="2">The sequence shown here is derived from an EMBL/GenBank/DDBJ whole genome shotgun (WGS) entry which is preliminary data.</text>
</comment>